<organism evidence="2 3">
    <name type="scientific">Floricoccus tropicus</name>
    <dbReference type="NCBI Taxonomy" id="1859473"/>
    <lineage>
        <taxon>Bacteria</taxon>
        <taxon>Bacillati</taxon>
        <taxon>Bacillota</taxon>
        <taxon>Bacilli</taxon>
        <taxon>Lactobacillales</taxon>
        <taxon>Streptococcaceae</taxon>
        <taxon>Floricoccus</taxon>
    </lineage>
</organism>
<dbReference type="GO" id="GO:0006487">
    <property type="term" value="P:protein N-linked glycosylation"/>
    <property type="evidence" value="ECO:0007669"/>
    <property type="project" value="TreeGrafter"/>
</dbReference>
<dbReference type="InterPro" id="IPR029044">
    <property type="entry name" value="Nucleotide-diphossugar_trans"/>
</dbReference>
<dbReference type="GO" id="GO:0016740">
    <property type="term" value="F:transferase activity"/>
    <property type="evidence" value="ECO:0007669"/>
    <property type="project" value="UniProtKB-KW"/>
</dbReference>
<dbReference type="RefSeq" id="WP_070793109.1">
    <property type="nucleotide sequence ID" value="NZ_MKIR01000024.1"/>
</dbReference>
<proteinExistence type="predicted"/>
<dbReference type="InterPro" id="IPR001173">
    <property type="entry name" value="Glyco_trans_2-like"/>
</dbReference>
<dbReference type="Proteomes" id="UP000178622">
    <property type="component" value="Unassembled WGS sequence"/>
</dbReference>
<dbReference type="CDD" id="cd04179">
    <property type="entry name" value="DPM_DPG-synthase_like"/>
    <property type="match status" value="1"/>
</dbReference>
<dbReference type="SUPFAM" id="SSF53448">
    <property type="entry name" value="Nucleotide-diphospho-sugar transferases"/>
    <property type="match status" value="1"/>
</dbReference>
<name>A0A1E8GKE5_9LACT</name>
<dbReference type="PANTHER" id="PTHR10859:SF114">
    <property type="entry name" value="DOLICHOL-PHOSPHATE MANNOSYLTRANSFERASE"/>
    <property type="match status" value="1"/>
</dbReference>
<evidence type="ECO:0000313" key="2">
    <source>
        <dbReference type="EMBL" id="OFI48725.1"/>
    </source>
</evidence>
<dbReference type="STRING" id="1859473.BG261_07480"/>
<dbReference type="OrthoDB" id="9810303at2"/>
<dbReference type="AlphaFoldDB" id="A0A1E8GKE5"/>
<comment type="caution">
    <text evidence="2">The sequence shown here is derived from an EMBL/GenBank/DDBJ whole genome shotgun (WGS) entry which is preliminary data.</text>
</comment>
<feature type="domain" description="Glycosyltransferase 2-like" evidence="1">
    <location>
        <begin position="6"/>
        <end position="171"/>
    </location>
</feature>
<dbReference type="PANTHER" id="PTHR10859">
    <property type="entry name" value="GLYCOSYL TRANSFERASE"/>
    <property type="match status" value="1"/>
</dbReference>
<accession>A0A1E8GKE5</accession>
<dbReference type="Gene3D" id="3.90.550.10">
    <property type="entry name" value="Spore Coat Polysaccharide Biosynthesis Protein SpsA, Chain A"/>
    <property type="match status" value="1"/>
</dbReference>
<gene>
    <name evidence="2" type="ORF">BG261_07480</name>
</gene>
<evidence type="ECO:0000259" key="1">
    <source>
        <dbReference type="Pfam" id="PF00535"/>
    </source>
</evidence>
<protein>
    <submittedName>
        <fullName evidence="2">Glycosyl transferase family 2</fullName>
    </submittedName>
</protein>
<keyword evidence="3" id="KW-1185">Reference proteome</keyword>
<evidence type="ECO:0000313" key="3">
    <source>
        <dbReference type="Proteomes" id="UP000178622"/>
    </source>
</evidence>
<dbReference type="Pfam" id="PF00535">
    <property type="entry name" value="Glycos_transf_2"/>
    <property type="match status" value="1"/>
</dbReference>
<dbReference type="EMBL" id="MKIR01000024">
    <property type="protein sequence ID" value="OFI48725.1"/>
    <property type="molecule type" value="Genomic_DNA"/>
</dbReference>
<keyword evidence="2" id="KW-0808">Transferase</keyword>
<sequence>MKKVLLIIPAYNEEKSILNTVRMVENYKEHNTVPFVLDYVVINDGSKDKTLDVLIENKLNHINLVQNLGIGGAVQTGYLYALRKGYDIAVQFDGDGQHDIASIEEVVTPLLNEEYDFTIGSRFIDESSDNFQSTVARRMGINLISAAIKFVTGNKIYDTTSGYRAANRSVINYFSKNYPMAYPEPESIVRLMKHGYKVKEVPAHMFERTEGESSISALKSVTYMMDVLTSILIAGIMKEAE</sequence>
<reference evidence="3" key="1">
    <citation type="submission" date="2016-09" db="EMBL/GenBank/DDBJ databases">
        <title>Draft genome sequence of a novel species of the family Streptococcaceae isolated from flowers.</title>
        <authorList>
            <person name="Chuah L.-O."/>
            <person name="Yap K.-P."/>
            <person name="Thong K.L."/>
            <person name="Liong M.T."/>
            <person name="Ahmad R."/>
            <person name="Rusul G."/>
        </authorList>
    </citation>
    <scope>NUCLEOTIDE SEQUENCE [LARGE SCALE GENOMIC DNA]</scope>
    <source>
        <strain evidence="3">DF1</strain>
    </source>
</reference>